<evidence type="ECO:0000313" key="12">
    <source>
        <dbReference type="Proteomes" id="UP001303889"/>
    </source>
</evidence>
<evidence type="ECO:0000256" key="8">
    <source>
        <dbReference type="SAM" id="Phobius"/>
    </source>
</evidence>
<keyword evidence="12" id="KW-1185">Reference proteome</keyword>
<keyword evidence="4" id="KW-0249">Electron transport</keyword>
<keyword evidence="2" id="KW-0813">Transport</keyword>
<feature type="transmembrane region" description="Helical" evidence="8">
    <location>
        <begin position="192"/>
        <end position="214"/>
    </location>
</feature>
<evidence type="ECO:0000256" key="2">
    <source>
        <dbReference type="ARBA" id="ARBA00022448"/>
    </source>
</evidence>
<comment type="subcellular location">
    <subcellularLocation>
        <location evidence="1">Membrane</location>
    </subcellularLocation>
</comment>
<evidence type="ECO:0000256" key="4">
    <source>
        <dbReference type="ARBA" id="ARBA00022982"/>
    </source>
</evidence>
<evidence type="ECO:0000313" key="11">
    <source>
        <dbReference type="EMBL" id="KAK3898672.1"/>
    </source>
</evidence>
<reference evidence="11" key="2">
    <citation type="submission" date="2023-05" db="EMBL/GenBank/DDBJ databases">
        <authorList>
            <consortium name="Lawrence Berkeley National Laboratory"/>
            <person name="Steindorff A."/>
            <person name="Hensen N."/>
            <person name="Bonometti L."/>
            <person name="Westerberg I."/>
            <person name="Brannstrom I.O."/>
            <person name="Guillou S."/>
            <person name="Cros-Aarteil S."/>
            <person name="Calhoun S."/>
            <person name="Haridas S."/>
            <person name="Kuo A."/>
            <person name="Mondo S."/>
            <person name="Pangilinan J."/>
            <person name="Riley R."/>
            <person name="Labutti K."/>
            <person name="Andreopoulos B."/>
            <person name="Lipzen A."/>
            <person name="Chen C."/>
            <person name="Yanf M."/>
            <person name="Daum C."/>
            <person name="Ng V."/>
            <person name="Clum A."/>
            <person name="Ohm R."/>
            <person name="Martin F."/>
            <person name="Silar P."/>
            <person name="Natvig D."/>
            <person name="Lalanne C."/>
            <person name="Gautier V."/>
            <person name="Ament-Velasquez S.L."/>
            <person name="Kruys A."/>
            <person name="Hutchinson M.I."/>
            <person name="Powell A.J."/>
            <person name="Barry K."/>
            <person name="Miller A.N."/>
            <person name="Grigoriev I.V."/>
            <person name="Debuchy R."/>
            <person name="Gladieux P."/>
            <person name="Thoren M.H."/>
            <person name="Johannesson H."/>
        </authorList>
    </citation>
    <scope>NUCLEOTIDE SEQUENCE</scope>
    <source>
        <strain evidence="11">CBS 103.79</strain>
    </source>
</reference>
<accession>A0AAN6MCY4</accession>
<feature type="transmembrane region" description="Helical" evidence="8">
    <location>
        <begin position="263"/>
        <end position="281"/>
    </location>
</feature>
<dbReference type="Gene3D" id="1.20.120.1770">
    <property type="match status" value="1"/>
</dbReference>
<dbReference type="GO" id="GO:0016020">
    <property type="term" value="C:membrane"/>
    <property type="evidence" value="ECO:0007669"/>
    <property type="project" value="UniProtKB-SubCell"/>
</dbReference>
<dbReference type="Proteomes" id="UP001303889">
    <property type="component" value="Unassembled WGS sequence"/>
</dbReference>
<organism evidence="11 12">
    <name type="scientific">Staphylotrichum tortipilum</name>
    <dbReference type="NCBI Taxonomy" id="2831512"/>
    <lineage>
        <taxon>Eukaryota</taxon>
        <taxon>Fungi</taxon>
        <taxon>Dikarya</taxon>
        <taxon>Ascomycota</taxon>
        <taxon>Pezizomycotina</taxon>
        <taxon>Sordariomycetes</taxon>
        <taxon>Sordariomycetidae</taxon>
        <taxon>Sordariales</taxon>
        <taxon>Chaetomiaceae</taxon>
        <taxon>Staphylotrichum</taxon>
    </lineage>
</organism>
<evidence type="ECO:0000256" key="3">
    <source>
        <dbReference type="ARBA" id="ARBA00022692"/>
    </source>
</evidence>
<feature type="region of interest" description="Disordered" evidence="7">
    <location>
        <begin position="71"/>
        <end position="105"/>
    </location>
</feature>
<dbReference type="EMBL" id="MU855899">
    <property type="protein sequence ID" value="KAK3898672.1"/>
    <property type="molecule type" value="Genomic_DNA"/>
</dbReference>
<dbReference type="AlphaFoldDB" id="A0AAN6MCY4"/>
<sequence length="292" mass="29963">MTMRAQNGRLALPLLAAFACLVTVSAHGDGHGGGGRGGRDLGGGYYTSDGYVSGDNSRSFWPGGPNYSGGGGGSGFGGGGGSGGGGSGGGESFGGGGSSGRGGAGRAPFDVQQAMDYRRIHGVMASLAVVVLFPLGSVLLRLVVGRPGVWAHAVIQGLAWCVYVAAVGLGICLVVLVKAPGGGLLEYPATRYHPIIGLVLLALLVIQPVIGFVHHRVYKKVQKRQMWSYLHLVIGRGGITLGIVNGGLGLYISGAEWHYKRTYAIVAAVIWGFWMGVAAWTEVKKGPAGEDE</sequence>
<evidence type="ECO:0000256" key="9">
    <source>
        <dbReference type="SAM" id="SignalP"/>
    </source>
</evidence>
<keyword evidence="3 8" id="KW-0812">Transmembrane</keyword>
<evidence type="ECO:0000259" key="10">
    <source>
        <dbReference type="SMART" id="SM00665"/>
    </source>
</evidence>
<keyword evidence="5 8" id="KW-1133">Transmembrane helix</keyword>
<feature type="signal peptide" evidence="9">
    <location>
        <begin position="1"/>
        <end position="26"/>
    </location>
</feature>
<comment type="caution">
    <text evidence="11">The sequence shown here is derived from an EMBL/GenBank/DDBJ whole genome shotgun (WGS) entry which is preliminary data.</text>
</comment>
<feature type="domain" description="Cytochrome b561" evidence="10">
    <location>
        <begin position="120"/>
        <end position="250"/>
    </location>
</feature>
<dbReference type="PANTHER" id="PTHR47797:SF1">
    <property type="entry name" value="CYTOCHROME B561 DOMAIN-CONTAINING PROTEIN-RELATED"/>
    <property type="match status" value="1"/>
</dbReference>
<keyword evidence="9" id="KW-0732">Signal</keyword>
<dbReference type="CDD" id="cd08760">
    <property type="entry name" value="Cyt_b561_FRRS1_like"/>
    <property type="match status" value="1"/>
</dbReference>
<protein>
    <recommendedName>
        <fullName evidence="10">Cytochrome b561 domain-containing protein</fullName>
    </recommendedName>
</protein>
<dbReference type="SMART" id="SM00665">
    <property type="entry name" value="B561"/>
    <property type="match status" value="1"/>
</dbReference>
<dbReference type="PANTHER" id="PTHR47797">
    <property type="entry name" value="DEHYDROGENASE, PUTATIVE (AFU_ORTHOLOGUE AFUA_8G05805)-RELATED"/>
    <property type="match status" value="1"/>
</dbReference>
<evidence type="ECO:0000256" key="6">
    <source>
        <dbReference type="ARBA" id="ARBA00023136"/>
    </source>
</evidence>
<evidence type="ECO:0000256" key="1">
    <source>
        <dbReference type="ARBA" id="ARBA00004370"/>
    </source>
</evidence>
<feature type="transmembrane region" description="Helical" evidence="8">
    <location>
        <begin position="123"/>
        <end position="145"/>
    </location>
</feature>
<feature type="chain" id="PRO_5043055971" description="Cytochrome b561 domain-containing protein" evidence="9">
    <location>
        <begin position="27"/>
        <end position="292"/>
    </location>
</feature>
<feature type="transmembrane region" description="Helical" evidence="8">
    <location>
        <begin position="226"/>
        <end position="251"/>
    </location>
</feature>
<dbReference type="PROSITE" id="PS51257">
    <property type="entry name" value="PROKAR_LIPOPROTEIN"/>
    <property type="match status" value="1"/>
</dbReference>
<dbReference type="InterPro" id="IPR006593">
    <property type="entry name" value="Cyt_b561/ferric_Rdtase_TM"/>
</dbReference>
<evidence type="ECO:0000256" key="7">
    <source>
        <dbReference type="SAM" id="MobiDB-lite"/>
    </source>
</evidence>
<evidence type="ECO:0000256" key="5">
    <source>
        <dbReference type="ARBA" id="ARBA00022989"/>
    </source>
</evidence>
<name>A0AAN6MCY4_9PEZI</name>
<proteinExistence type="predicted"/>
<keyword evidence="6 8" id="KW-0472">Membrane</keyword>
<feature type="transmembrane region" description="Helical" evidence="8">
    <location>
        <begin position="157"/>
        <end position="177"/>
    </location>
</feature>
<gene>
    <name evidence="11" type="ORF">C8A05DRAFT_47077</name>
</gene>
<reference evidence="11" key="1">
    <citation type="journal article" date="2023" name="Mol. Phylogenet. Evol.">
        <title>Genome-scale phylogeny and comparative genomics of the fungal order Sordariales.</title>
        <authorList>
            <person name="Hensen N."/>
            <person name="Bonometti L."/>
            <person name="Westerberg I."/>
            <person name="Brannstrom I.O."/>
            <person name="Guillou S."/>
            <person name="Cros-Aarteil S."/>
            <person name="Calhoun S."/>
            <person name="Haridas S."/>
            <person name="Kuo A."/>
            <person name="Mondo S."/>
            <person name="Pangilinan J."/>
            <person name="Riley R."/>
            <person name="LaButti K."/>
            <person name="Andreopoulos B."/>
            <person name="Lipzen A."/>
            <person name="Chen C."/>
            <person name="Yan M."/>
            <person name="Daum C."/>
            <person name="Ng V."/>
            <person name="Clum A."/>
            <person name="Steindorff A."/>
            <person name="Ohm R.A."/>
            <person name="Martin F."/>
            <person name="Silar P."/>
            <person name="Natvig D.O."/>
            <person name="Lalanne C."/>
            <person name="Gautier V."/>
            <person name="Ament-Velasquez S.L."/>
            <person name="Kruys A."/>
            <person name="Hutchinson M.I."/>
            <person name="Powell A.J."/>
            <person name="Barry K."/>
            <person name="Miller A.N."/>
            <person name="Grigoriev I.V."/>
            <person name="Debuchy R."/>
            <person name="Gladieux P."/>
            <person name="Hiltunen Thoren M."/>
            <person name="Johannesson H."/>
        </authorList>
    </citation>
    <scope>NUCLEOTIDE SEQUENCE</scope>
    <source>
        <strain evidence="11">CBS 103.79</strain>
    </source>
</reference>